<accession>A0AAQ3Q8K9</accession>
<sequence length="302" mass="32129">MKGEPIHHYYLQHRPHQQMSHSDEADSSRSSSEHKNHLNTPNEDKDPTGGDGSTIEVVKRRRGRPPGSKNKPKPPVVITKEAESSAEIHPHVLEIPAGHDVVDSLAGFSRRRNLGVCVLSGTGSVANVILRQPQFGGPPPSSRAPTTIFFHGSFEILTISATLLPPAMLPLSPAAPTGLSISLAGPQGQIVGGTVAGPLVAVATVTVVAATFSNPTFHRLPAEDEVPVTVSASSSGGVDLEHEHEQRIFSQQRKHRQRPPMTTAETPTAAAESFGAVSIYTGHVPSDIIWSPIARPPPPPPY</sequence>
<evidence type="ECO:0000259" key="2">
    <source>
        <dbReference type="PROSITE" id="PS51742"/>
    </source>
</evidence>
<dbReference type="Proteomes" id="UP001327560">
    <property type="component" value="Chromosome 3"/>
</dbReference>
<dbReference type="PANTHER" id="PTHR31100:SF69">
    <property type="entry name" value="AT-HOOK MOTIF NUCLEAR-LOCALIZED PROTEIN 17-RELATED"/>
    <property type="match status" value="1"/>
</dbReference>
<organism evidence="3 4">
    <name type="scientific">Canna indica</name>
    <name type="common">Indian-shot</name>
    <dbReference type="NCBI Taxonomy" id="4628"/>
    <lineage>
        <taxon>Eukaryota</taxon>
        <taxon>Viridiplantae</taxon>
        <taxon>Streptophyta</taxon>
        <taxon>Embryophyta</taxon>
        <taxon>Tracheophyta</taxon>
        <taxon>Spermatophyta</taxon>
        <taxon>Magnoliopsida</taxon>
        <taxon>Liliopsida</taxon>
        <taxon>Zingiberales</taxon>
        <taxon>Cannaceae</taxon>
        <taxon>Canna</taxon>
    </lineage>
</organism>
<evidence type="ECO:0000313" key="4">
    <source>
        <dbReference type="Proteomes" id="UP001327560"/>
    </source>
</evidence>
<dbReference type="Gene3D" id="3.30.1330.80">
    <property type="entry name" value="Hypothetical protein, similar to alpha- acetolactate decarboxylase, domain 2"/>
    <property type="match status" value="1"/>
</dbReference>
<feature type="region of interest" description="Disordered" evidence="1">
    <location>
        <begin position="1"/>
        <end position="83"/>
    </location>
</feature>
<proteinExistence type="predicted"/>
<feature type="compositionally biased region" description="Low complexity" evidence="1">
    <location>
        <begin position="259"/>
        <end position="268"/>
    </location>
</feature>
<dbReference type="EMBL" id="CP136892">
    <property type="protein sequence ID" value="WOL00451.1"/>
    <property type="molecule type" value="Genomic_DNA"/>
</dbReference>
<dbReference type="InterPro" id="IPR005175">
    <property type="entry name" value="PPC_dom"/>
</dbReference>
<name>A0AAQ3Q8K9_9LILI</name>
<protein>
    <submittedName>
        <fullName evidence="3">AT-hook motif nuclear-localized protein 28-like</fullName>
    </submittedName>
</protein>
<dbReference type="Pfam" id="PF03479">
    <property type="entry name" value="PCC"/>
    <property type="match status" value="1"/>
</dbReference>
<evidence type="ECO:0000256" key="1">
    <source>
        <dbReference type="SAM" id="MobiDB-lite"/>
    </source>
</evidence>
<feature type="compositionally biased region" description="Basic and acidic residues" evidence="1">
    <location>
        <begin position="21"/>
        <end position="48"/>
    </location>
</feature>
<dbReference type="GO" id="GO:0003680">
    <property type="term" value="F:minor groove of adenine-thymine-rich DNA binding"/>
    <property type="evidence" value="ECO:0007669"/>
    <property type="project" value="InterPro"/>
</dbReference>
<feature type="region of interest" description="Disordered" evidence="1">
    <location>
        <begin position="230"/>
        <end position="268"/>
    </location>
</feature>
<evidence type="ECO:0000313" key="3">
    <source>
        <dbReference type="EMBL" id="WOL00451.1"/>
    </source>
</evidence>
<dbReference type="SUPFAM" id="SSF117856">
    <property type="entry name" value="AF0104/ALDC/Ptd012-like"/>
    <property type="match status" value="1"/>
</dbReference>
<keyword evidence="4" id="KW-1185">Reference proteome</keyword>
<gene>
    <name evidence="3" type="ORF">Cni_G09164</name>
</gene>
<feature type="domain" description="PPC" evidence="2">
    <location>
        <begin position="84"/>
        <end position="232"/>
    </location>
</feature>
<dbReference type="CDD" id="cd11378">
    <property type="entry name" value="DUF296"/>
    <property type="match status" value="1"/>
</dbReference>
<dbReference type="PANTHER" id="PTHR31100">
    <property type="entry name" value="AT-HOOK MOTIF NUCLEAR-LOCALIZED PROTEIN 15"/>
    <property type="match status" value="1"/>
</dbReference>
<reference evidence="3 4" key="1">
    <citation type="submission" date="2023-10" db="EMBL/GenBank/DDBJ databases">
        <title>Chromosome-scale genome assembly provides insights into flower coloration mechanisms of Canna indica.</title>
        <authorList>
            <person name="Li C."/>
        </authorList>
    </citation>
    <scope>NUCLEOTIDE SEQUENCE [LARGE SCALE GENOMIC DNA]</scope>
    <source>
        <tissue evidence="3">Flower</tissue>
    </source>
</reference>
<dbReference type="PROSITE" id="PS51742">
    <property type="entry name" value="PPC"/>
    <property type="match status" value="1"/>
</dbReference>
<dbReference type="GO" id="GO:0005634">
    <property type="term" value="C:nucleus"/>
    <property type="evidence" value="ECO:0007669"/>
    <property type="project" value="TreeGrafter"/>
</dbReference>
<dbReference type="GO" id="GO:0003700">
    <property type="term" value="F:DNA-binding transcription factor activity"/>
    <property type="evidence" value="ECO:0007669"/>
    <property type="project" value="TreeGrafter"/>
</dbReference>
<dbReference type="AlphaFoldDB" id="A0AAQ3Q8K9"/>
<dbReference type="InterPro" id="IPR014476">
    <property type="entry name" value="AHL15-29"/>
</dbReference>